<reference evidence="1 2" key="1">
    <citation type="submission" date="2015-06" db="EMBL/GenBank/DDBJ databases">
        <authorList>
            <person name="Kim K.M."/>
        </authorList>
    </citation>
    <scope>NUCLEOTIDE SEQUENCE [LARGE SCALE GENOMIC DNA]</scope>
    <source>
        <strain evidence="1 2">KCTC 22370</strain>
    </source>
</reference>
<dbReference type="Gene3D" id="1.10.287.110">
    <property type="entry name" value="DnaJ domain"/>
    <property type="match status" value="1"/>
</dbReference>
<dbReference type="CDD" id="cd06257">
    <property type="entry name" value="DnaJ"/>
    <property type="match status" value="1"/>
</dbReference>
<dbReference type="InterPro" id="IPR001623">
    <property type="entry name" value="DnaJ_domain"/>
</dbReference>
<dbReference type="InterPro" id="IPR036869">
    <property type="entry name" value="J_dom_sf"/>
</dbReference>
<dbReference type="PATRIC" id="fig|543877.4.peg.2142"/>
<evidence type="ECO:0000313" key="2">
    <source>
        <dbReference type="Proteomes" id="UP000037643"/>
    </source>
</evidence>
<accession>A0A0G3X9G2</accession>
<evidence type="ECO:0000313" key="1">
    <source>
        <dbReference type="EMBL" id="AKM08170.1"/>
    </source>
</evidence>
<organism evidence="1 2">
    <name type="scientific">Pelagerythrobacter marensis</name>
    <dbReference type="NCBI Taxonomy" id="543877"/>
    <lineage>
        <taxon>Bacteria</taxon>
        <taxon>Pseudomonadati</taxon>
        <taxon>Pseudomonadota</taxon>
        <taxon>Alphaproteobacteria</taxon>
        <taxon>Sphingomonadales</taxon>
        <taxon>Erythrobacteraceae</taxon>
        <taxon>Pelagerythrobacter</taxon>
    </lineage>
</organism>
<protein>
    <submittedName>
        <fullName evidence="1">Molecular chaperone DnaJ</fullName>
    </submittedName>
</protein>
<dbReference type="RefSeq" id="WP_047807041.1">
    <property type="nucleotide sequence ID" value="NZ_CP011805.1"/>
</dbReference>
<sequence length="98" mass="10527">MRLIVIAAVIAIGCRMLFGKWPWDYLRAGSSRQQAVARAQRLLGVAGSADRGEIIAAHKRLVAVVHPDRGGTAGQVHEANAARDLLLDHLPPQGLDQS</sequence>
<gene>
    <name evidence="1" type="ORF">AM2010_2110</name>
</gene>
<proteinExistence type="predicted"/>
<dbReference type="SUPFAM" id="SSF46565">
    <property type="entry name" value="Chaperone J-domain"/>
    <property type="match status" value="1"/>
</dbReference>
<dbReference type="AlphaFoldDB" id="A0A0G3X9G2"/>
<keyword evidence="2" id="KW-1185">Reference proteome</keyword>
<dbReference type="Proteomes" id="UP000037643">
    <property type="component" value="Chromosome"/>
</dbReference>
<dbReference type="KEGG" id="amx:AM2010_2110"/>
<name>A0A0G3X9G2_9SPHN</name>
<dbReference type="EMBL" id="CP011805">
    <property type="protein sequence ID" value="AKM08170.1"/>
    <property type="molecule type" value="Genomic_DNA"/>
</dbReference>
<dbReference type="STRING" id="543877.AM2010_2110"/>